<evidence type="ECO:0000313" key="17">
    <source>
        <dbReference type="EMBL" id="SFV63930.1"/>
    </source>
</evidence>
<keyword evidence="6 14" id="KW-0812">Transmembrane</keyword>
<dbReference type="HAMAP" id="MF_01810">
    <property type="entry name" value="YidC_type1"/>
    <property type="match status" value="1"/>
</dbReference>
<feature type="compositionally biased region" description="Basic and acidic residues" evidence="13">
    <location>
        <begin position="32"/>
        <end position="45"/>
    </location>
</feature>
<feature type="domain" description="Membrane insertase YidC/Oxa/ALB C-terminal" evidence="15">
    <location>
        <begin position="336"/>
        <end position="514"/>
    </location>
</feature>
<keyword evidence="9 14" id="KW-0472">Membrane</keyword>
<feature type="transmembrane region" description="Helical" evidence="14">
    <location>
        <begin position="6"/>
        <end position="28"/>
    </location>
</feature>
<evidence type="ECO:0000256" key="8">
    <source>
        <dbReference type="ARBA" id="ARBA00022989"/>
    </source>
</evidence>
<feature type="compositionally biased region" description="Polar residues" evidence="13">
    <location>
        <begin position="63"/>
        <end position="79"/>
    </location>
</feature>
<feature type="region of interest" description="Disordered" evidence="13">
    <location>
        <begin position="32"/>
        <end position="79"/>
    </location>
</feature>
<gene>
    <name evidence="17" type="ORF">MNB_SV-6-237</name>
</gene>
<dbReference type="CDD" id="cd20070">
    <property type="entry name" value="5TM_YidC_Alb3"/>
    <property type="match status" value="1"/>
</dbReference>
<keyword evidence="8 14" id="KW-1133">Transmembrane helix</keyword>
<feature type="transmembrane region" description="Helical" evidence="14">
    <location>
        <begin position="398"/>
        <end position="423"/>
    </location>
</feature>
<dbReference type="NCBIfam" id="NF002357">
    <property type="entry name" value="PRK01318.2-4"/>
    <property type="match status" value="1"/>
</dbReference>
<dbReference type="GO" id="GO:0032977">
    <property type="term" value="F:membrane insertase activity"/>
    <property type="evidence" value="ECO:0007669"/>
    <property type="project" value="InterPro"/>
</dbReference>
<feature type="transmembrane region" description="Helical" evidence="14">
    <location>
        <begin position="336"/>
        <end position="356"/>
    </location>
</feature>
<accession>A0A1W1CDJ0</accession>
<feature type="transmembrane region" description="Helical" evidence="14">
    <location>
        <begin position="309"/>
        <end position="330"/>
    </location>
</feature>
<evidence type="ECO:0000259" key="15">
    <source>
        <dbReference type="Pfam" id="PF02096"/>
    </source>
</evidence>
<dbReference type="EMBL" id="FPHC01000069">
    <property type="protein sequence ID" value="SFV63930.1"/>
    <property type="molecule type" value="Genomic_DNA"/>
</dbReference>
<comment type="similarity">
    <text evidence="2">Belongs to the OXA1/ALB3/YidC family. Type 1 subfamily.</text>
</comment>
<evidence type="ECO:0000256" key="10">
    <source>
        <dbReference type="ARBA" id="ARBA00023186"/>
    </source>
</evidence>
<feature type="transmembrane region" description="Helical" evidence="14">
    <location>
        <begin position="479"/>
        <end position="500"/>
    </location>
</feature>
<evidence type="ECO:0000256" key="4">
    <source>
        <dbReference type="ARBA" id="ARBA00022448"/>
    </source>
</evidence>
<keyword evidence="4" id="KW-0813">Transport</keyword>
<keyword evidence="7" id="KW-0653">Protein transport</keyword>
<dbReference type="CDD" id="cd19960">
    <property type="entry name" value="YidC_peri"/>
    <property type="match status" value="1"/>
</dbReference>
<proteinExistence type="inferred from homology"/>
<reference evidence="17" key="1">
    <citation type="submission" date="2016-10" db="EMBL/GenBank/DDBJ databases">
        <authorList>
            <person name="de Groot N.N."/>
        </authorList>
    </citation>
    <scope>NUCLEOTIDE SEQUENCE</scope>
</reference>
<dbReference type="InterPro" id="IPR019998">
    <property type="entry name" value="Membr_insert_YidC"/>
</dbReference>
<sequence length="534" mass="60395">MEQLDLQKRLIIALALSFLVFAGSSYFMQPQQKKELSQEHNKTEQKQAPSVAVADKNVAKSAPATSTNQMTKAPVQDSSATLSVITTPSSQISIDTFGRISQVVLLEDKYKDDEGNNLRLLDATAVKPLEIRFADAKINSEAFKIPYEASSATIHSPEKLILTQKLTDLTVTKEITFDSSGHYKIHIKTSKPVEYFVTTGHRPIADTSRYMISKGALIKDGDNILTTIEDGKAEGDESFKNVKFASAFDRYYASILYDLSNGLDVTIAKDKGDDPLIFVHGKDDFNIDGYIGPKKYSVLKALSPELTDVIEYGWFSFLSKPFFAVIVWIYGFVGNWGWAIILFTLLVKIILFPLSYKGMMSMQKLKDLAPKMKEIKEKYGKDPQKMNMKMMEMYKKHGANPMGGCLPMLLQIPVFFALYRVLLNTDELQGAPWILWIGDLSKMDPYFVLPILMGASMYFQQKITPSNITDPLQEKIFKFFPVIMTVFFVTFPSGLVLYWLTNNVLSIAQQYYINLAYEKHKETQKIAHENEKES</sequence>
<dbReference type="InterPro" id="IPR047196">
    <property type="entry name" value="YidC_ALB_C"/>
</dbReference>
<evidence type="ECO:0000259" key="16">
    <source>
        <dbReference type="Pfam" id="PF14849"/>
    </source>
</evidence>
<feature type="domain" description="Membrane insertase YidC N-terminal" evidence="16">
    <location>
        <begin position="85"/>
        <end position="324"/>
    </location>
</feature>
<evidence type="ECO:0000256" key="3">
    <source>
        <dbReference type="ARBA" id="ARBA00015325"/>
    </source>
</evidence>
<dbReference type="Pfam" id="PF14849">
    <property type="entry name" value="YidC_periplas"/>
    <property type="match status" value="1"/>
</dbReference>
<dbReference type="PRINTS" id="PR00701">
    <property type="entry name" value="60KDINNERMP"/>
</dbReference>
<evidence type="ECO:0000256" key="6">
    <source>
        <dbReference type="ARBA" id="ARBA00022692"/>
    </source>
</evidence>
<organism evidence="17">
    <name type="scientific">hydrothermal vent metagenome</name>
    <dbReference type="NCBI Taxonomy" id="652676"/>
    <lineage>
        <taxon>unclassified sequences</taxon>
        <taxon>metagenomes</taxon>
        <taxon>ecological metagenomes</taxon>
    </lineage>
</organism>
<dbReference type="Pfam" id="PF02096">
    <property type="entry name" value="60KD_IMP"/>
    <property type="match status" value="1"/>
</dbReference>
<keyword evidence="5" id="KW-1003">Cell membrane</keyword>
<evidence type="ECO:0000256" key="12">
    <source>
        <dbReference type="ARBA" id="ARBA00033342"/>
    </source>
</evidence>
<dbReference type="GO" id="GO:0015031">
    <property type="term" value="P:protein transport"/>
    <property type="evidence" value="ECO:0007669"/>
    <property type="project" value="UniProtKB-KW"/>
</dbReference>
<evidence type="ECO:0000256" key="5">
    <source>
        <dbReference type="ARBA" id="ARBA00022475"/>
    </source>
</evidence>
<name>A0A1W1CDJ0_9ZZZZ</name>
<evidence type="ECO:0000256" key="7">
    <source>
        <dbReference type="ARBA" id="ARBA00022927"/>
    </source>
</evidence>
<evidence type="ECO:0000256" key="11">
    <source>
        <dbReference type="ARBA" id="ARBA00033245"/>
    </source>
</evidence>
<keyword evidence="10" id="KW-0143">Chaperone</keyword>
<evidence type="ECO:0000256" key="1">
    <source>
        <dbReference type="ARBA" id="ARBA00004429"/>
    </source>
</evidence>
<dbReference type="Gene3D" id="2.70.98.90">
    <property type="match status" value="1"/>
</dbReference>
<evidence type="ECO:0000256" key="9">
    <source>
        <dbReference type="ARBA" id="ARBA00023136"/>
    </source>
</evidence>
<dbReference type="InterPro" id="IPR001708">
    <property type="entry name" value="YidC/ALB3/OXA1/COX18"/>
</dbReference>
<dbReference type="InterPro" id="IPR028055">
    <property type="entry name" value="YidC/Oxa/ALB_C"/>
</dbReference>
<evidence type="ECO:0000256" key="14">
    <source>
        <dbReference type="SAM" id="Phobius"/>
    </source>
</evidence>
<dbReference type="InterPro" id="IPR038221">
    <property type="entry name" value="YidC_periplasmic_sf"/>
</dbReference>
<dbReference type="AlphaFoldDB" id="A0A1W1CDJ0"/>
<protein>
    <recommendedName>
        <fullName evidence="3">Membrane protein insertase YidC</fullName>
    </recommendedName>
    <alternativeName>
        <fullName evidence="12">Foldase YidC</fullName>
    </alternativeName>
    <alternativeName>
        <fullName evidence="11">Membrane integrase YidC</fullName>
    </alternativeName>
</protein>
<dbReference type="NCBIfam" id="TIGR03593">
    <property type="entry name" value="yidC_nterm"/>
    <property type="match status" value="1"/>
</dbReference>
<dbReference type="InterPro" id="IPR028053">
    <property type="entry name" value="Membr_insert_YidC_N"/>
</dbReference>
<dbReference type="PANTHER" id="PTHR12428:SF65">
    <property type="entry name" value="CYTOCHROME C OXIDASE ASSEMBLY PROTEIN COX18, MITOCHONDRIAL"/>
    <property type="match status" value="1"/>
</dbReference>
<dbReference type="PRINTS" id="PR01900">
    <property type="entry name" value="YIDCPROTEIN"/>
</dbReference>
<dbReference type="PANTHER" id="PTHR12428">
    <property type="entry name" value="OXA1"/>
    <property type="match status" value="1"/>
</dbReference>
<evidence type="ECO:0000256" key="13">
    <source>
        <dbReference type="SAM" id="MobiDB-lite"/>
    </source>
</evidence>
<dbReference type="GO" id="GO:0051205">
    <property type="term" value="P:protein insertion into membrane"/>
    <property type="evidence" value="ECO:0007669"/>
    <property type="project" value="TreeGrafter"/>
</dbReference>
<comment type="subcellular location">
    <subcellularLocation>
        <location evidence="1">Cell inner membrane</location>
        <topology evidence="1">Multi-pass membrane protein</topology>
    </subcellularLocation>
</comment>
<dbReference type="GO" id="GO:0005886">
    <property type="term" value="C:plasma membrane"/>
    <property type="evidence" value="ECO:0007669"/>
    <property type="project" value="UniProtKB-SubCell"/>
</dbReference>
<dbReference type="NCBIfam" id="TIGR03592">
    <property type="entry name" value="yidC_oxa1_cterm"/>
    <property type="match status" value="1"/>
</dbReference>
<evidence type="ECO:0000256" key="2">
    <source>
        <dbReference type="ARBA" id="ARBA00010527"/>
    </source>
</evidence>